<sequence>MVQEVSTIDNLLNIAGTGLLFVVLAVLLFLAFYWGIRFYFWYLRFNNRSKSLSKKTFFKIQIPEDSEIEPAAAEQMYSSMYGIKKSGFINSLKEQDHISFEIVANNSSIEFYAICPSSLENLVEKQINAAYPEAELTKVDPWNIWGESGFVEFKGLALKKEDYLPINMYEDMKVDSMAVLTSSMNKLHDGEGLAIQILIRPAEDNWQKKAKDHIKSYVAKHNQTDKDGKSVGPKMSKIDEDYLQKIQEKIAKVGFETVIRLVSVSMDEASAKVNLSNLERAFGQFNSPSFNSLRSVPKRYQKFFVTSFISRMFPVVEK</sequence>
<feature type="domain" description="DUF8128" evidence="2">
    <location>
        <begin position="59"/>
        <end position="289"/>
    </location>
</feature>
<name>A0A2M7X3Q6_UNCKA</name>
<evidence type="ECO:0000259" key="2">
    <source>
        <dbReference type="Pfam" id="PF26449"/>
    </source>
</evidence>
<keyword evidence="1" id="KW-1133">Transmembrane helix</keyword>
<evidence type="ECO:0000313" key="4">
    <source>
        <dbReference type="Proteomes" id="UP000230683"/>
    </source>
</evidence>
<comment type="caution">
    <text evidence="3">The sequence shown here is derived from an EMBL/GenBank/DDBJ whole genome shotgun (WGS) entry which is preliminary data.</text>
</comment>
<dbReference type="AlphaFoldDB" id="A0A2M7X3Q6"/>
<dbReference type="InterPro" id="IPR058441">
    <property type="entry name" value="DUF8128"/>
</dbReference>
<keyword evidence="1" id="KW-0472">Membrane</keyword>
<feature type="transmembrane region" description="Helical" evidence="1">
    <location>
        <begin position="20"/>
        <end position="40"/>
    </location>
</feature>
<reference evidence="4" key="1">
    <citation type="submission" date="2017-09" db="EMBL/GenBank/DDBJ databases">
        <title>Depth-based differentiation of microbial function through sediment-hosted aquifers and enrichment of novel symbionts in the deep terrestrial subsurface.</title>
        <authorList>
            <person name="Probst A.J."/>
            <person name="Ladd B."/>
            <person name="Jarett J.K."/>
            <person name="Geller-Mcgrath D.E."/>
            <person name="Sieber C.M.K."/>
            <person name="Emerson J.B."/>
            <person name="Anantharaman K."/>
            <person name="Thomas B.C."/>
            <person name="Malmstrom R."/>
            <person name="Stieglmeier M."/>
            <person name="Klingl A."/>
            <person name="Woyke T."/>
            <person name="Ryan C.M."/>
            <person name="Banfield J.F."/>
        </authorList>
    </citation>
    <scope>NUCLEOTIDE SEQUENCE [LARGE SCALE GENOMIC DNA]</scope>
</reference>
<dbReference type="Proteomes" id="UP000230683">
    <property type="component" value="Unassembled WGS sequence"/>
</dbReference>
<protein>
    <recommendedName>
        <fullName evidence="2">DUF8128 domain-containing protein</fullName>
    </recommendedName>
</protein>
<dbReference type="Pfam" id="PF26449">
    <property type="entry name" value="DUF8128"/>
    <property type="match status" value="1"/>
</dbReference>
<feature type="non-terminal residue" evidence="3">
    <location>
        <position position="318"/>
    </location>
</feature>
<keyword evidence="1" id="KW-0812">Transmembrane</keyword>
<proteinExistence type="predicted"/>
<accession>A0A2M7X3Q6</accession>
<gene>
    <name evidence="3" type="ORF">CO178_01530</name>
</gene>
<evidence type="ECO:0000256" key="1">
    <source>
        <dbReference type="SAM" id="Phobius"/>
    </source>
</evidence>
<evidence type="ECO:0000313" key="3">
    <source>
        <dbReference type="EMBL" id="PJA40806.1"/>
    </source>
</evidence>
<dbReference type="EMBL" id="PFWY01000071">
    <property type="protein sequence ID" value="PJA40806.1"/>
    <property type="molecule type" value="Genomic_DNA"/>
</dbReference>
<organism evidence="3 4">
    <name type="scientific">candidate division WWE3 bacterium CG_4_9_14_3_um_filter_34_6</name>
    <dbReference type="NCBI Taxonomy" id="1975079"/>
    <lineage>
        <taxon>Bacteria</taxon>
        <taxon>Katanobacteria</taxon>
    </lineage>
</organism>